<sequence>MGDATAFARFLPGLRNTNSVIRTKTARSLCIYLESEARDLPMADYTTVVSNISACIIEMVLGADITDRTGGIVAMDHLVDLFIADNNDSKIVEFAHALVKVFEKTSNAELPTLRAAGRALGHLVSSGGTSLIEFVEEYHMKPALQWLGNENFQVRRQAAVVIMRELAINAPAILFRHIDTFFDVIWNAFGDTKQQTRESAADALQACFALLQARDSNRKSQWYSRTYDEWRRGLDKGSPESMHGAFLILNELLRNSGDFMFPNYERVGQQVLSYQSHKSSVVRRAVINLLPRLAKFNSSTFLDKFYRPSMQYLLEVASQTNPPASTRGDALLSIGKLSLAIGSPLSRDEKTLENITHCIKLGLVRRKGEKKEVETQREALSCLRMLAEATSLGRINLDSTIQCVLKCDLDKSMIETLTTLLKRLPQEKPRIQYSLFDRLMELLEVNTSKKDMMTISASPSRHRSKTFNNLTGASGGSKVLNLISSAMSGSKLEYSPSMPSLHTENAQVITTMQILALDTLSTFDFQGNPHIPIMQRVHTHVVKYLDHEIANVRKSAAITCCKLMLPPGEAPPPRDGDEYFAVSAVLEKLLTVGIADTEAEIRSKVLASLDSRFDALLGQPDNLRGLFIALNDEVLEIRASAMTILGRLSIKNPSTVMPTLRQTLVQLLAELECANDVRVKEEGAVLIGQFLKSAGSLTKPYVFPILKVLMQNLRDEDNSLNKAVTGTLGELAVVGQDALLPHLPQLIPELVSEMKEMKSSTANVAKMVVVVRTLGLLIGSTGYVTRPYHEYPEILEGLSAALQRSGDANARLRIESGRTLGILGALDPFSFKLFQLERQGRSLGSGQVATKQLDLQLNKAFKGQDIQLIVKREAEADVRSTKMSKKFTIQCVAPEELLPSLIAGDQYFPAVAINALVRILSEPRNSIHYQGTILAIMYICSGLGKKVEPQLHRIVPAFFVALDAVNMELKVFVLDQLCALVRLMEDKIQAHLDHTAVAHLMQQYGRKHLAHVLNLVQEIASCLGEGFRVYLSDVVPELLSVIRTERDSQARPQTGLVLKTIVTLGRLLDGYLHLILPVLVKLIQSNADVQPRKQALGTLGSLVRKLNVSMFASKIIHMLARIIGSNAQNELVYLAMDCLIAMMYTLGEDYAIFVPVVNQVLNRSSHTGEMFDKYDLLVSKLLKYQALPAASWATDPSKQRDVTVLDDNEATKALPINQMNLVKAWETTQKSTKDDWHEWMRAVSVELLRESPSPALRACKELASVYQPLAKELFYASFFSVWPHLTSHTQENLLRTLETVLQAANLPSEILQTLLNLAEFMEHCDQTVDRSSLPLDVRLLGTMAEKCHSFAKALHYKEQEFHATPSAAGIEALISINNKLNQFEAAVGIVTYAQIHLPKVPVQASWHEKLRRWDDALTAHEGVLARDPTNIEAVFGKMRCLFAIGQWHSLQSHIESTWAKVYPADDYGVKLLNVPPAFKKELCSSAARVACTLQQWDLLPKYINSDMDETEAFLFKSLTCIRARVLDEAKVAIEECRTILDPTIQTFISESYARAYMPCVVQLQNLAELEEVIHHLDTNGDFNRLQQIWTTRLLGVDRDIKVWQHLMLVRSLVLNPKDDVHVWLKYARLCRQNDQLHLAFNALANVGADVLAAQLQVDPTAPLLTNLEQHNPRVAFAFLKHLWADNKEEVALRQLHSLIHVLEQDQSNEYVPLRVQAYTQLGKWQVTMMEPRTHNEQLYDQVLDCLKTATQLDPTNYKAWHEWALMNFRAAEASKDDSYVTSAIDGFFKSIMFGHARYDVTKDVLRLLTLWFNYGGRMDVHDAVSEGLAKVSIDTWLEFIPQLIARLHSSQTNHLLNELLTRIGQHHPQALIYPITVASTSVGTKRKVAAEGILAAVKRHSPQLVQEAELVSRELIRVAILWNELWHGALEEASRLYFAVHDTQAMLNELAPLHAKLDNLGVDDAPTLREIAFHQAFARDLQQAKAWTDRYQLTNQTDDLNQAWDIYYNVFNRIKKQIANLSTLELANVGPKLLSVSSLSLAVPGTYKAGVPIIRIQSFGPQLTVLTSKQRPRKVVVNGSNGKSYTFLLKGHEDLRQDERVMQLFGLINTLLANDSDTRKRNLAIERFSVLPLSHTSGLIGWVENTDTLHQLIREYRESRKIPLNIEYRLMVQMAPDYEKLPVAQKLEAYENALHETTGQDLYKVLWLKSFNAEMWLDRRRNFTRSLAVMSMAGYILGLGDRHPGNLMLDRISGKMVHIDFGDCFEVAIEREKYPEKVPFRLTRMLTQAMEASGLEGTFRHTCEASMRVLRENRDSLMAILEAFVHDPLITWRLLAPHAAPSHAYAEEDKEKEEVKVRRSSVDSASMMDLHFEEEQFDLNAAALKEEEEFVMRPEQLNAKAVKVIERVKKKLRGRDFDQDTKALSVPAQVDRLIQQATSHENLCQLYYGWCPFW</sequence>
<evidence type="ECO:0000256" key="5">
    <source>
        <dbReference type="ARBA" id="ARBA00022741"/>
    </source>
</evidence>
<dbReference type="FunFam" id="1.20.120.150:FF:000001">
    <property type="entry name" value="Serine/threonine-protein kinase TOR"/>
    <property type="match status" value="1"/>
</dbReference>
<evidence type="ECO:0000259" key="12">
    <source>
        <dbReference type="PROSITE" id="PS51189"/>
    </source>
</evidence>
<dbReference type="GO" id="GO:0004674">
    <property type="term" value="F:protein serine/threonine kinase activity"/>
    <property type="evidence" value="ECO:0007669"/>
    <property type="project" value="UniProtKB-KW"/>
</dbReference>
<dbReference type="Gene3D" id="1.25.10.10">
    <property type="entry name" value="Leucine-rich Repeat Variant"/>
    <property type="match status" value="4"/>
</dbReference>
<dbReference type="InterPro" id="IPR016024">
    <property type="entry name" value="ARM-type_fold"/>
</dbReference>
<dbReference type="InterPro" id="IPR003152">
    <property type="entry name" value="FATC_dom"/>
</dbReference>
<keyword evidence="5 10" id="KW-0547">Nucleotide-binding</keyword>
<dbReference type="GO" id="GO:0031929">
    <property type="term" value="P:TOR signaling"/>
    <property type="evidence" value="ECO:0007669"/>
    <property type="project" value="TreeGrafter"/>
</dbReference>
<dbReference type="InterPro" id="IPR026683">
    <property type="entry name" value="TOR_cat"/>
</dbReference>
<dbReference type="InterPro" id="IPR024585">
    <property type="entry name" value="mTOR_dom"/>
</dbReference>
<dbReference type="InterPro" id="IPR009076">
    <property type="entry name" value="FRB_dom"/>
</dbReference>
<dbReference type="CDD" id="cd05169">
    <property type="entry name" value="PIKKc_TOR"/>
    <property type="match status" value="1"/>
</dbReference>
<evidence type="ECO:0000259" key="11">
    <source>
        <dbReference type="PROSITE" id="PS50290"/>
    </source>
</evidence>
<dbReference type="SMART" id="SM01343">
    <property type="entry name" value="FATC"/>
    <property type="match status" value="1"/>
</dbReference>
<dbReference type="InterPro" id="IPR018936">
    <property type="entry name" value="PI3/4_kinase_CS"/>
</dbReference>
<dbReference type="VEuPathDB" id="FungiDB:H310_11884"/>
<dbReference type="EMBL" id="KI913985">
    <property type="protein sequence ID" value="ETV94625.1"/>
    <property type="molecule type" value="Genomic_DNA"/>
</dbReference>
<dbReference type="SUPFAM" id="SSF47212">
    <property type="entry name" value="FKBP12-rapamycin-binding domain of FKBP-rapamycin-associated protein (FRAP)"/>
    <property type="match status" value="1"/>
</dbReference>
<dbReference type="GO" id="GO:0005634">
    <property type="term" value="C:nucleus"/>
    <property type="evidence" value="ECO:0007669"/>
    <property type="project" value="TreeGrafter"/>
</dbReference>
<keyword evidence="4" id="KW-0677">Repeat</keyword>
<dbReference type="GO" id="GO:0005737">
    <property type="term" value="C:cytoplasm"/>
    <property type="evidence" value="ECO:0007669"/>
    <property type="project" value="TreeGrafter"/>
</dbReference>
<dbReference type="eggNOG" id="KOG0891">
    <property type="taxonomic scope" value="Eukaryota"/>
</dbReference>
<evidence type="ECO:0000259" key="13">
    <source>
        <dbReference type="PROSITE" id="PS51190"/>
    </source>
</evidence>
<dbReference type="InterPro" id="IPR003151">
    <property type="entry name" value="PIK-rel_kinase_FAT"/>
</dbReference>
<reference evidence="14" key="1">
    <citation type="submission" date="2013-12" db="EMBL/GenBank/DDBJ databases">
        <title>The Genome Sequence of Aphanomyces invadans NJM9701.</title>
        <authorList>
            <consortium name="The Broad Institute Genomics Platform"/>
            <person name="Russ C."/>
            <person name="Tyler B."/>
            <person name="van West P."/>
            <person name="Dieguez-Uribeondo J."/>
            <person name="Young S.K."/>
            <person name="Zeng Q."/>
            <person name="Gargeya S."/>
            <person name="Fitzgerald M."/>
            <person name="Abouelleil A."/>
            <person name="Alvarado L."/>
            <person name="Chapman S.B."/>
            <person name="Gainer-Dewar J."/>
            <person name="Goldberg J."/>
            <person name="Griggs A."/>
            <person name="Gujja S."/>
            <person name="Hansen M."/>
            <person name="Howarth C."/>
            <person name="Imamovic A."/>
            <person name="Ireland A."/>
            <person name="Larimer J."/>
            <person name="McCowan C."/>
            <person name="Murphy C."/>
            <person name="Pearson M."/>
            <person name="Poon T.W."/>
            <person name="Priest M."/>
            <person name="Roberts A."/>
            <person name="Saif S."/>
            <person name="Shea T."/>
            <person name="Sykes S."/>
            <person name="Wortman J."/>
            <person name="Nusbaum C."/>
            <person name="Birren B."/>
        </authorList>
    </citation>
    <scope>NUCLEOTIDE SEQUENCE [LARGE SCALE GENOMIC DNA]</scope>
    <source>
        <strain evidence="14">NJM9701</strain>
    </source>
</reference>
<comment type="catalytic activity">
    <reaction evidence="8 10">
        <text>L-threonyl-[protein] + ATP = O-phospho-L-threonyl-[protein] + ADP + H(+)</text>
        <dbReference type="Rhea" id="RHEA:46608"/>
        <dbReference type="Rhea" id="RHEA-COMP:11060"/>
        <dbReference type="Rhea" id="RHEA-COMP:11605"/>
        <dbReference type="ChEBI" id="CHEBI:15378"/>
        <dbReference type="ChEBI" id="CHEBI:30013"/>
        <dbReference type="ChEBI" id="CHEBI:30616"/>
        <dbReference type="ChEBI" id="CHEBI:61977"/>
        <dbReference type="ChEBI" id="CHEBI:456216"/>
        <dbReference type="EC" id="2.7.11.1"/>
    </reaction>
</comment>
<dbReference type="Pfam" id="PF11865">
    <property type="entry name" value="mTOR_dom"/>
    <property type="match status" value="1"/>
</dbReference>
<dbReference type="Gene3D" id="1.25.40.10">
    <property type="entry name" value="Tetratricopeptide repeat domain"/>
    <property type="match status" value="1"/>
</dbReference>
<feature type="domain" description="PI3K/PI4K catalytic" evidence="11">
    <location>
        <begin position="2059"/>
        <end position="2370"/>
    </location>
</feature>
<dbReference type="Pfam" id="PF23593">
    <property type="entry name" value="HEAT_ATR"/>
    <property type="match status" value="1"/>
</dbReference>
<dbReference type="InterPro" id="IPR011990">
    <property type="entry name" value="TPR-like_helical_dom_sf"/>
</dbReference>
<evidence type="ECO:0000256" key="3">
    <source>
        <dbReference type="ARBA" id="ARBA00022679"/>
    </source>
</evidence>
<evidence type="ECO:0000256" key="7">
    <source>
        <dbReference type="ARBA" id="ARBA00022840"/>
    </source>
</evidence>
<dbReference type="SMART" id="SM01345">
    <property type="entry name" value="Rapamycin_bind"/>
    <property type="match status" value="1"/>
</dbReference>
<dbReference type="InterPro" id="IPR011989">
    <property type="entry name" value="ARM-like"/>
</dbReference>
<accession>A0A024TKE2</accession>
<evidence type="ECO:0000256" key="1">
    <source>
        <dbReference type="ARBA" id="ARBA00011031"/>
    </source>
</evidence>
<dbReference type="Gene3D" id="1.10.1070.11">
    <property type="entry name" value="Phosphatidylinositol 3-/4-kinase, catalytic domain"/>
    <property type="match status" value="1"/>
</dbReference>
<dbReference type="InterPro" id="IPR057564">
    <property type="entry name" value="HEAT_ATR"/>
</dbReference>
<comment type="similarity">
    <text evidence="1 10">Belongs to the PI3/PI4-kinase family.</text>
</comment>
<dbReference type="Pfam" id="PF02259">
    <property type="entry name" value="FAT"/>
    <property type="match status" value="1"/>
</dbReference>
<dbReference type="STRING" id="157072.A0A024TKE2"/>
<evidence type="ECO:0000256" key="6">
    <source>
        <dbReference type="ARBA" id="ARBA00022777"/>
    </source>
</evidence>
<evidence type="ECO:0000256" key="9">
    <source>
        <dbReference type="ARBA" id="ARBA00048679"/>
    </source>
</evidence>
<dbReference type="SUPFAM" id="SSF48371">
    <property type="entry name" value="ARM repeat"/>
    <property type="match status" value="3"/>
</dbReference>
<dbReference type="InterPro" id="IPR011009">
    <property type="entry name" value="Kinase-like_dom_sf"/>
</dbReference>
<dbReference type="GO" id="GO:0031931">
    <property type="term" value="C:TORC1 complex"/>
    <property type="evidence" value="ECO:0007669"/>
    <property type="project" value="TreeGrafter"/>
</dbReference>
<protein>
    <recommendedName>
        <fullName evidence="10">Serine/threonine-protein kinase TOR</fullName>
        <ecNumber evidence="10">2.7.11.1</ecNumber>
    </recommendedName>
</protein>
<keyword evidence="6 10" id="KW-0418">Kinase</keyword>
<comment type="catalytic activity">
    <reaction evidence="9">
        <text>L-seryl-[protein] + ATP = O-phospho-L-seryl-[protein] + ADP + H(+)</text>
        <dbReference type="Rhea" id="RHEA:17989"/>
        <dbReference type="Rhea" id="RHEA-COMP:9863"/>
        <dbReference type="Rhea" id="RHEA-COMP:11604"/>
        <dbReference type="ChEBI" id="CHEBI:15378"/>
        <dbReference type="ChEBI" id="CHEBI:29999"/>
        <dbReference type="ChEBI" id="CHEBI:30616"/>
        <dbReference type="ChEBI" id="CHEBI:83421"/>
        <dbReference type="ChEBI" id="CHEBI:456216"/>
        <dbReference type="EC" id="2.7.11.1"/>
    </reaction>
</comment>
<dbReference type="InterPro" id="IPR036738">
    <property type="entry name" value="FRB_sf"/>
</dbReference>
<dbReference type="InterPro" id="IPR014009">
    <property type="entry name" value="PIK_FAT"/>
</dbReference>
<dbReference type="GO" id="GO:0106310">
    <property type="term" value="F:protein serine kinase activity"/>
    <property type="evidence" value="ECO:0007669"/>
    <property type="project" value="RHEA"/>
</dbReference>
<dbReference type="Pfam" id="PF00454">
    <property type="entry name" value="PI3_PI4_kinase"/>
    <property type="match status" value="1"/>
</dbReference>
<dbReference type="PROSITE" id="PS00916">
    <property type="entry name" value="PI3_4_KINASE_2"/>
    <property type="match status" value="1"/>
</dbReference>
<feature type="domain" description="FAT" evidence="12">
    <location>
        <begin position="1339"/>
        <end position="1881"/>
    </location>
</feature>
<dbReference type="FunFam" id="1.10.1070.11:FF:000029">
    <property type="entry name" value="Serine/threonine-protein kinase TOR"/>
    <property type="match status" value="1"/>
</dbReference>
<dbReference type="PROSITE" id="PS51189">
    <property type="entry name" value="FAT"/>
    <property type="match status" value="1"/>
</dbReference>
<evidence type="ECO:0000313" key="14">
    <source>
        <dbReference type="EMBL" id="ETV94625.1"/>
    </source>
</evidence>
<dbReference type="InterPro" id="IPR000403">
    <property type="entry name" value="PI3/4_kinase_cat_dom"/>
</dbReference>
<dbReference type="GO" id="GO:0016242">
    <property type="term" value="P:negative regulation of macroautophagy"/>
    <property type="evidence" value="ECO:0007669"/>
    <property type="project" value="TreeGrafter"/>
</dbReference>
<dbReference type="PROSITE" id="PS50290">
    <property type="entry name" value="PI3_4_KINASE_3"/>
    <property type="match status" value="1"/>
</dbReference>
<dbReference type="OrthoDB" id="381190at2759"/>
<dbReference type="GO" id="GO:0031932">
    <property type="term" value="C:TORC2 complex"/>
    <property type="evidence" value="ECO:0007669"/>
    <property type="project" value="TreeGrafter"/>
</dbReference>
<dbReference type="PANTHER" id="PTHR11139:SF9">
    <property type="entry name" value="SERINE_THREONINE-PROTEIN KINASE MTOR"/>
    <property type="match status" value="1"/>
</dbReference>
<dbReference type="RefSeq" id="XP_008876940.1">
    <property type="nucleotide sequence ID" value="XM_008878718.1"/>
</dbReference>
<dbReference type="GO" id="GO:0044877">
    <property type="term" value="F:protein-containing complex binding"/>
    <property type="evidence" value="ECO:0007669"/>
    <property type="project" value="InterPro"/>
</dbReference>
<dbReference type="InterPro" id="IPR036940">
    <property type="entry name" value="PI3/4_kinase_cat_sf"/>
</dbReference>
<name>A0A024TKE2_9STRA</name>
<keyword evidence="3 10" id="KW-0808">Transferase</keyword>
<dbReference type="Gene3D" id="1.20.120.150">
    <property type="entry name" value="FKBP12-rapamycin binding domain"/>
    <property type="match status" value="1"/>
</dbReference>
<evidence type="ECO:0000256" key="10">
    <source>
        <dbReference type="RuleBase" id="RU364109"/>
    </source>
</evidence>
<dbReference type="PROSITE" id="PS51190">
    <property type="entry name" value="FATC"/>
    <property type="match status" value="1"/>
</dbReference>
<organism evidence="14">
    <name type="scientific">Aphanomyces invadans</name>
    <dbReference type="NCBI Taxonomy" id="157072"/>
    <lineage>
        <taxon>Eukaryota</taxon>
        <taxon>Sar</taxon>
        <taxon>Stramenopiles</taxon>
        <taxon>Oomycota</taxon>
        <taxon>Saprolegniomycetes</taxon>
        <taxon>Saprolegniales</taxon>
        <taxon>Verrucalvaceae</taxon>
        <taxon>Aphanomyces</taxon>
    </lineage>
</organism>
<dbReference type="SMART" id="SM00146">
    <property type="entry name" value="PI3Kc"/>
    <property type="match status" value="1"/>
</dbReference>
<gene>
    <name evidence="14" type="ORF">H310_11884</name>
</gene>
<dbReference type="GO" id="GO:0005524">
    <property type="term" value="F:ATP binding"/>
    <property type="evidence" value="ECO:0007669"/>
    <property type="project" value="UniProtKB-KW"/>
</dbReference>
<proteinExistence type="inferred from homology"/>
<dbReference type="PANTHER" id="PTHR11139">
    <property type="entry name" value="ATAXIA TELANGIECTASIA MUTATED ATM -RELATED"/>
    <property type="match status" value="1"/>
</dbReference>
<dbReference type="InterPro" id="IPR050517">
    <property type="entry name" value="DDR_Repair_Kinase"/>
</dbReference>
<dbReference type="FunFam" id="3.30.1010.10:FF:000006">
    <property type="entry name" value="Serine/threonine-protein kinase TOR"/>
    <property type="match status" value="1"/>
</dbReference>
<evidence type="ECO:0000256" key="4">
    <source>
        <dbReference type="ARBA" id="ARBA00022737"/>
    </source>
</evidence>
<dbReference type="GO" id="GO:0080090">
    <property type="term" value="P:regulation of primary metabolic process"/>
    <property type="evidence" value="ECO:0007669"/>
    <property type="project" value="UniProtKB-ARBA"/>
</dbReference>
<dbReference type="GeneID" id="20088934"/>
<keyword evidence="2 10" id="KW-0723">Serine/threonine-protein kinase</keyword>
<dbReference type="SMART" id="SM01346">
    <property type="entry name" value="DUF3385"/>
    <property type="match status" value="1"/>
</dbReference>
<dbReference type="Pfam" id="PF08771">
    <property type="entry name" value="FRB_dom"/>
    <property type="match status" value="1"/>
</dbReference>
<dbReference type="SUPFAM" id="SSF56112">
    <property type="entry name" value="Protein kinase-like (PK-like)"/>
    <property type="match status" value="1"/>
</dbReference>
<dbReference type="PROSITE" id="PS00915">
    <property type="entry name" value="PI3_4_KINASE_1"/>
    <property type="match status" value="1"/>
</dbReference>
<dbReference type="Pfam" id="PF02260">
    <property type="entry name" value="FATC"/>
    <property type="match status" value="1"/>
</dbReference>
<feature type="domain" description="FATC" evidence="13">
    <location>
        <begin position="2422"/>
        <end position="2454"/>
    </location>
</feature>
<keyword evidence="7 10" id="KW-0067">ATP-binding</keyword>
<evidence type="ECO:0000256" key="2">
    <source>
        <dbReference type="ARBA" id="ARBA00022527"/>
    </source>
</evidence>
<dbReference type="EC" id="2.7.11.1" evidence="10"/>
<evidence type="ECO:0000256" key="8">
    <source>
        <dbReference type="ARBA" id="ARBA00047899"/>
    </source>
</evidence>